<name>A0A940T4D8_9MICO</name>
<organism evidence="1 2">
    <name type="scientific">Leucobacter exalbidus</name>
    <dbReference type="NCBI Taxonomy" id="662960"/>
    <lineage>
        <taxon>Bacteria</taxon>
        <taxon>Bacillati</taxon>
        <taxon>Actinomycetota</taxon>
        <taxon>Actinomycetes</taxon>
        <taxon>Micrococcales</taxon>
        <taxon>Microbacteriaceae</taxon>
        <taxon>Leucobacter</taxon>
    </lineage>
</organism>
<comment type="caution">
    <text evidence="1">The sequence shown here is derived from an EMBL/GenBank/DDBJ whole genome shotgun (WGS) entry which is preliminary data.</text>
</comment>
<protein>
    <recommendedName>
        <fullName evidence="3">Phage portal protein</fullName>
    </recommendedName>
</protein>
<dbReference type="Gene3D" id="1.20.1270.210">
    <property type="match status" value="1"/>
</dbReference>
<dbReference type="AlphaFoldDB" id="A0A940T4D8"/>
<dbReference type="Gene3D" id="3.30.1120.70">
    <property type="match status" value="1"/>
</dbReference>
<evidence type="ECO:0000313" key="1">
    <source>
        <dbReference type="EMBL" id="MBP1326729.1"/>
    </source>
</evidence>
<sequence>MALRDLFKRRGGTGTPVLNTPGVGVAVSGIASPWSDAQLSGLVWSDIFGEEHRPVTRADALRVPSVAAARNRVIEKLAGRPLVDYTATGRTASQPLWIERTDNTLAVSPWHRMAATLDDLMFYGWSLWAVQRASDGNVTQALHIPFERWSAEADGTILFDGEEAPADQVVLIPGPHEGILTCAADTIRAGLDLERAWRSRARNPAPNIILEEREDNGMTVEEATPYVKAVAAARRNPDGAVMFTPYKINARIEGNSGESFLESARNAIRIDVAAYFDLTAQSIEASKAQSTLTYETAETAEAQATDRMAFWSEPIEHRLSLDDVVPRGHRIRFNFHAADNALTGTPTED</sequence>
<accession>A0A940T4D8</accession>
<dbReference type="Gene3D" id="3.40.140.120">
    <property type="match status" value="1"/>
</dbReference>
<gene>
    <name evidence="1" type="ORF">JOF28_001961</name>
</gene>
<dbReference type="RefSeq" id="WP_209705591.1">
    <property type="nucleotide sequence ID" value="NZ_JAFIDA010000001.1"/>
</dbReference>
<evidence type="ECO:0008006" key="3">
    <source>
        <dbReference type="Google" id="ProtNLM"/>
    </source>
</evidence>
<dbReference type="EMBL" id="JAFIDA010000001">
    <property type="protein sequence ID" value="MBP1326729.1"/>
    <property type="molecule type" value="Genomic_DNA"/>
</dbReference>
<evidence type="ECO:0000313" key="2">
    <source>
        <dbReference type="Proteomes" id="UP000675163"/>
    </source>
</evidence>
<dbReference type="Proteomes" id="UP000675163">
    <property type="component" value="Unassembled WGS sequence"/>
</dbReference>
<reference evidence="1" key="1">
    <citation type="submission" date="2021-02" db="EMBL/GenBank/DDBJ databases">
        <title>Sequencing the genomes of 1000 actinobacteria strains.</title>
        <authorList>
            <person name="Klenk H.-P."/>
        </authorList>
    </citation>
    <scope>NUCLEOTIDE SEQUENCE</scope>
    <source>
        <strain evidence="1">DSM 22850</strain>
    </source>
</reference>
<proteinExistence type="predicted"/>
<keyword evidence="2" id="KW-1185">Reference proteome</keyword>